<gene>
    <name evidence="1" type="ORF">CCAN12_660065</name>
</gene>
<reference evidence="1 2" key="1">
    <citation type="submission" date="2015-01" db="EMBL/GenBank/DDBJ databases">
        <authorList>
            <person name="Xiang T."/>
            <person name="Song Y."/>
            <person name="Huang L."/>
            <person name="Wang B."/>
            <person name="Wu P."/>
        </authorList>
    </citation>
    <scope>NUCLEOTIDE SEQUENCE [LARGE SCALE GENOMIC DNA]</scope>
    <source>
        <strain evidence="1 2">Cc12</strain>
    </source>
</reference>
<protein>
    <recommendedName>
        <fullName evidence="3">TonB-linked outer membrane protein, SusC/RagA family</fullName>
    </recommendedName>
</protein>
<name>A0A0B7HG05_9FLAO</name>
<dbReference type="AlphaFoldDB" id="A0A0B7HG05"/>
<accession>A0A0B7HG05</accession>
<proteinExistence type="predicted"/>
<evidence type="ECO:0000313" key="1">
    <source>
        <dbReference type="EMBL" id="CEN36503.1"/>
    </source>
</evidence>
<dbReference type="Proteomes" id="UP000044026">
    <property type="component" value="Unassembled WGS sequence"/>
</dbReference>
<dbReference type="EMBL" id="CDOE01000063">
    <property type="protein sequence ID" value="CEN36503.1"/>
    <property type="molecule type" value="Genomic_DNA"/>
</dbReference>
<evidence type="ECO:0000313" key="2">
    <source>
        <dbReference type="Proteomes" id="UP000044026"/>
    </source>
</evidence>
<organism evidence="1 2">
    <name type="scientific">Capnocytophaga canimorsus</name>
    <dbReference type="NCBI Taxonomy" id="28188"/>
    <lineage>
        <taxon>Bacteria</taxon>
        <taxon>Pseudomonadati</taxon>
        <taxon>Bacteroidota</taxon>
        <taxon>Flavobacteriia</taxon>
        <taxon>Flavobacteriales</taxon>
        <taxon>Flavobacteriaceae</taxon>
        <taxon>Capnocytophaga</taxon>
    </lineage>
</organism>
<sequence>MLKDSYNGSPTQNGVTLMHKDTERAWQKPGDESFTDIPKLSSALYSSIISGSTKNVLPADFIRLRDVVLSYTLPTSLLGGLKVKELTINMRAGNLWLWTKNKEGIDPETQGLGIRTPLLPKSYTMGVNLIF</sequence>
<evidence type="ECO:0008006" key="3">
    <source>
        <dbReference type="Google" id="ProtNLM"/>
    </source>
</evidence>